<dbReference type="GO" id="GO:0004519">
    <property type="term" value="F:endonuclease activity"/>
    <property type="evidence" value="ECO:0007669"/>
    <property type="project" value="UniProtKB-KW"/>
</dbReference>
<dbReference type="InterPro" id="IPR005021">
    <property type="entry name" value="Terminase_largesu-like"/>
</dbReference>
<dbReference type="InterPro" id="IPR046461">
    <property type="entry name" value="TerL_ATPase"/>
</dbReference>
<dbReference type="EMBL" id="JBBNGE010000037">
    <property type="protein sequence ID" value="MEQ2508725.1"/>
    <property type="molecule type" value="Genomic_DNA"/>
</dbReference>
<keyword evidence="3" id="KW-0378">Hydrolase</keyword>
<evidence type="ECO:0000259" key="2">
    <source>
        <dbReference type="Pfam" id="PF20441"/>
    </source>
</evidence>
<keyword evidence="3" id="KW-0255">Endonuclease</keyword>
<protein>
    <submittedName>
        <fullName evidence="3">Terminase TerL endonuclease subunit</fullName>
    </submittedName>
</protein>
<keyword evidence="3" id="KW-0540">Nuclease</keyword>
<dbReference type="InterPro" id="IPR027417">
    <property type="entry name" value="P-loop_NTPase"/>
</dbReference>
<evidence type="ECO:0000313" key="4">
    <source>
        <dbReference type="Proteomes" id="UP001465717"/>
    </source>
</evidence>
<dbReference type="PROSITE" id="PS51257">
    <property type="entry name" value="PROKAR_LIPOPROTEIN"/>
    <property type="match status" value="1"/>
</dbReference>
<dbReference type="PANTHER" id="PTHR41287">
    <property type="match status" value="1"/>
</dbReference>
<dbReference type="Proteomes" id="UP001465717">
    <property type="component" value="Unassembled WGS sequence"/>
</dbReference>
<accession>A0ABV1G024</accession>
<keyword evidence="4" id="KW-1185">Reference proteome</keyword>
<dbReference type="RefSeq" id="WP_349226391.1">
    <property type="nucleotide sequence ID" value="NZ_JBBNFG020000005.1"/>
</dbReference>
<evidence type="ECO:0000259" key="1">
    <source>
        <dbReference type="Pfam" id="PF03354"/>
    </source>
</evidence>
<evidence type="ECO:0000313" key="3">
    <source>
        <dbReference type="EMBL" id="MEQ2508725.1"/>
    </source>
</evidence>
<dbReference type="Pfam" id="PF03354">
    <property type="entry name" value="TerL_ATPase"/>
    <property type="match status" value="1"/>
</dbReference>
<dbReference type="Pfam" id="PF20441">
    <property type="entry name" value="TerL_nuclease"/>
    <property type="match status" value="1"/>
</dbReference>
<feature type="domain" description="Terminase large subunit-like endonuclease" evidence="2">
    <location>
        <begin position="260"/>
        <end position="537"/>
    </location>
</feature>
<name>A0ABV1G024_9BACT</name>
<dbReference type="InterPro" id="IPR046462">
    <property type="entry name" value="TerL_nuclease"/>
</dbReference>
<dbReference type="PANTHER" id="PTHR41287:SF1">
    <property type="entry name" value="PROTEIN YMFN"/>
    <property type="match status" value="1"/>
</dbReference>
<comment type="caution">
    <text evidence="3">The sequence shown here is derived from an EMBL/GenBank/DDBJ whole genome shotgun (WGS) entry which is preliminary data.</text>
</comment>
<organism evidence="3 4">
    <name type="scientific">Segatella sinensis</name>
    <dbReference type="NCBI Taxonomy" id="3085167"/>
    <lineage>
        <taxon>Bacteria</taxon>
        <taxon>Pseudomonadati</taxon>
        <taxon>Bacteroidota</taxon>
        <taxon>Bacteroidia</taxon>
        <taxon>Bacteroidales</taxon>
        <taxon>Prevotellaceae</taxon>
        <taxon>Segatella</taxon>
    </lineage>
</organism>
<gene>
    <name evidence="3" type="ORF">AAAT87_10615</name>
</gene>
<sequence length="553" mass="63785">MMSELEKEIKERITSYAWDVVEGKILACQNIILACKRFIAFLQRDDMYFDIEEVEKTIRFFGKFKHFTGQYNHHSFTLQEWQKFMLCGIYGFKWKKDDTRVTRTFILSCSRKQGKTSLVSIMAIKALLEEANSQVIVAANSASQASILFKMASSYLKSLGHNIDKYFKRYRDRILFDKTDSVMRVVSADASRLDGLNCNFAVVDEISQAPNSDVYDVLESSMGSRRQPLMCCCTTRSANQSGFYKELEQSGIDVMRGLKHDDSVFTLVYTLDDDDDYEDENVWKKCSPNLDISVSRDFYSQQIAKMKNNPSQATAIITKVFNVWASTSNVWIPSSYIVQNMENISDDSFKDKTLYLSFDLASTSDLTCLTAMYENDGKFYFKNWYFLPTETLKTSTNKDKYKTWHRQGFLTLTPGNVTDYDYVFNQIQKLHELSDGIQRISFDSWNSTDFSIRLTEAGYNMQPYSQSIGSMNRPTKAIERLIMEGKNIIIDKNPITMFCFENAVPKPDYNDNIKIIKESYENKIDGVISIIMAYGGYQEENHYDGSLIDSITF</sequence>
<dbReference type="Gene3D" id="3.40.50.300">
    <property type="entry name" value="P-loop containing nucleotide triphosphate hydrolases"/>
    <property type="match status" value="1"/>
</dbReference>
<proteinExistence type="predicted"/>
<feature type="domain" description="Terminase large subunit-like ATPase" evidence="1">
    <location>
        <begin position="80"/>
        <end position="249"/>
    </location>
</feature>
<reference evidence="3 4" key="1">
    <citation type="submission" date="2024-04" db="EMBL/GenBank/DDBJ databases">
        <title>Human intestinal bacterial collection.</title>
        <authorList>
            <person name="Pauvert C."/>
            <person name="Hitch T.C.A."/>
            <person name="Clavel T."/>
        </authorList>
    </citation>
    <scope>NUCLEOTIDE SEQUENCE [LARGE SCALE GENOMIC DNA]</scope>
    <source>
        <strain evidence="3 4">CLA-AA-H174</strain>
    </source>
</reference>